<comment type="caution">
    <text evidence="2">The sequence shown here is derived from an EMBL/GenBank/DDBJ whole genome shotgun (WGS) entry which is preliminary data.</text>
</comment>
<proteinExistence type="predicted"/>
<feature type="compositionally biased region" description="Acidic residues" evidence="1">
    <location>
        <begin position="53"/>
        <end position="67"/>
    </location>
</feature>
<name>A0A4Y7T1G8_COPMI</name>
<protein>
    <submittedName>
        <fullName evidence="2">Uncharacterized protein</fullName>
    </submittedName>
</protein>
<organism evidence="2 3">
    <name type="scientific">Coprinellus micaceus</name>
    <name type="common">Glistening ink-cap mushroom</name>
    <name type="synonym">Coprinus micaceus</name>
    <dbReference type="NCBI Taxonomy" id="71717"/>
    <lineage>
        <taxon>Eukaryota</taxon>
        <taxon>Fungi</taxon>
        <taxon>Dikarya</taxon>
        <taxon>Basidiomycota</taxon>
        <taxon>Agaricomycotina</taxon>
        <taxon>Agaricomycetes</taxon>
        <taxon>Agaricomycetidae</taxon>
        <taxon>Agaricales</taxon>
        <taxon>Agaricineae</taxon>
        <taxon>Psathyrellaceae</taxon>
        <taxon>Coprinellus</taxon>
    </lineage>
</organism>
<dbReference type="Proteomes" id="UP000298030">
    <property type="component" value="Unassembled WGS sequence"/>
</dbReference>
<evidence type="ECO:0000313" key="2">
    <source>
        <dbReference type="EMBL" id="TEB27985.1"/>
    </source>
</evidence>
<dbReference type="AlphaFoldDB" id="A0A4Y7T1G8"/>
<evidence type="ECO:0000313" key="3">
    <source>
        <dbReference type="Proteomes" id="UP000298030"/>
    </source>
</evidence>
<reference evidence="2 3" key="1">
    <citation type="journal article" date="2019" name="Nat. Ecol. Evol.">
        <title>Megaphylogeny resolves global patterns of mushroom evolution.</title>
        <authorList>
            <person name="Varga T."/>
            <person name="Krizsan K."/>
            <person name="Foldi C."/>
            <person name="Dima B."/>
            <person name="Sanchez-Garcia M."/>
            <person name="Sanchez-Ramirez S."/>
            <person name="Szollosi G.J."/>
            <person name="Szarkandi J.G."/>
            <person name="Papp V."/>
            <person name="Albert L."/>
            <person name="Andreopoulos W."/>
            <person name="Angelini C."/>
            <person name="Antonin V."/>
            <person name="Barry K.W."/>
            <person name="Bougher N.L."/>
            <person name="Buchanan P."/>
            <person name="Buyck B."/>
            <person name="Bense V."/>
            <person name="Catcheside P."/>
            <person name="Chovatia M."/>
            <person name="Cooper J."/>
            <person name="Damon W."/>
            <person name="Desjardin D."/>
            <person name="Finy P."/>
            <person name="Geml J."/>
            <person name="Haridas S."/>
            <person name="Hughes K."/>
            <person name="Justo A."/>
            <person name="Karasinski D."/>
            <person name="Kautmanova I."/>
            <person name="Kiss B."/>
            <person name="Kocsube S."/>
            <person name="Kotiranta H."/>
            <person name="LaButti K.M."/>
            <person name="Lechner B.E."/>
            <person name="Liimatainen K."/>
            <person name="Lipzen A."/>
            <person name="Lukacs Z."/>
            <person name="Mihaltcheva S."/>
            <person name="Morgado L.N."/>
            <person name="Niskanen T."/>
            <person name="Noordeloos M.E."/>
            <person name="Ohm R.A."/>
            <person name="Ortiz-Santana B."/>
            <person name="Ovrebo C."/>
            <person name="Racz N."/>
            <person name="Riley R."/>
            <person name="Savchenko A."/>
            <person name="Shiryaev A."/>
            <person name="Soop K."/>
            <person name="Spirin V."/>
            <person name="Szebenyi C."/>
            <person name="Tomsovsky M."/>
            <person name="Tulloss R.E."/>
            <person name="Uehling J."/>
            <person name="Grigoriev I.V."/>
            <person name="Vagvolgyi C."/>
            <person name="Papp T."/>
            <person name="Martin F.M."/>
            <person name="Miettinen O."/>
            <person name="Hibbett D.S."/>
            <person name="Nagy L.G."/>
        </authorList>
    </citation>
    <scope>NUCLEOTIDE SEQUENCE [LARGE SCALE GENOMIC DNA]</scope>
    <source>
        <strain evidence="2 3">FP101781</strain>
    </source>
</reference>
<feature type="region of interest" description="Disordered" evidence="1">
    <location>
        <begin position="46"/>
        <end position="104"/>
    </location>
</feature>
<evidence type="ECO:0000256" key="1">
    <source>
        <dbReference type="SAM" id="MobiDB-lite"/>
    </source>
</evidence>
<feature type="compositionally biased region" description="Basic and acidic residues" evidence="1">
    <location>
        <begin position="79"/>
        <end position="90"/>
    </location>
</feature>
<dbReference type="EMBL" id="QPFP01000036">
    <property type="protein sequence ID" value="TEB27985.1"/>
    <property type="molecule type" value="Genomic_DNA"/>
</dbReference>
<gene>
    <name evidence="2" type="ORF">FA13DRAFT_1736174</name>
</gene>
<feature type="region of interest" description="Disordered" evidence="1">
    <location>
        <begin position="1"/>
        <end position="26"/>
    </location>
</feature>
<accession>A0A4Y7T1G8</accession>
<sequence length="104" mass="11252">MASQQGTNVPSSTTDTQNVKVTQNEAATTVGTKLPVLQHAERKTDFTAQIIGYEDDDDEYNSDDSDDSPPPSLTNSMIERGEVNKPKEGIVTDSNGKPVQKPTK</sequence>
<keyword evidence="3" id="KW-1185">Reference proteome</keyword>